<evidence type="ECO:0000313" key="3">
    <source>
        <dbReference type="Proteomes" id="UP001500449"/>
    </source>
</evidence>
<reference evidence="2 3" key="1">
    <citation type="journal article" date="2019" name="Int. J. Syst. Evol. Microbiol.">
        <title>The Global Catalogue of Microorganisms (GCM) 10K type strain sequencing project: providing services to taxonomists for standard genome sequencing and annotation.</title>
        <authorList>
            <consortium name="The Broad Institute Genomics Platform"/>
            <consortium name="The Broad Institute Genome Sequencing Center for Infectious Disease"/>
            <person name="Wu L."/>
            <person name="Ma J."/>
        </authorList>
    </citation>
    <scope>NUCLEOTIDE SEQUENCE [LARGE SCALE GENOMIC DNA]</scope>
    <source>
        <strain evidence="2 3">JCM 16009</strain>
    </source>
</reference>
<dbReference type="PANTHER" id="PTHR12631:SF10">
    <property type="entry name" value="BETA-XYLOSIDASE-LIKE PROTEIN-RELATED"/>
    <property type="match status" value="1"/>
</dbReference>
<dbReference type="RefSeq" id="WP_344412563.1">
    <property type="nucleotide sequence ID" value="NZ_BAAAQK010000003.1"/>
</dbReference>
<organism evidence="2 3">
    <name type="scientific">Pseudonocardia ailaonensis</name>
    <dbReference type="NCBI Taxonomy" id="367279"/>
    <lineage>
        <taxon>Bacteria</taxon>
        <taxon>Bacillati</taxon>
        <taxon>Actinomycetota</taxon>
        <taxon>Actinomycetes</taxon>
        <taxon>Pseudonocardiales</taxon>
        <taxon>Pseudonocardiaceae</taxon>
        <taxon>Pseudonocardia</taxon>
    </lineage>
</organism>
<dbReference type="SUPFAM" id="SSF51445">
    <property type="entry name" value="(Trans)glycosidases"/>
    <property type="match status" value="1"/>
</dbReference>
<protein>
    <recommendedName>
        <fullName evidence="4">Xylan 1,4-beta-xylosidase</fullName>
    </recommendedName>
</protein>
<evidence type="ECO:0008006" key="4">
    <source>
        <dbReference type="Google" id="ProtNLM"/>
    </source>
</evidence>
<proteinExistence type="predicted"/>
<dbReference type="PANTHER" id="PTHR12631">
    <property type="entry name" value="ALPHA-L-IDURONIDASE"/>
    <property type="match status" value="1"/>
</dbReference>
<dbReference type="EMBL" id="BAAAQK010000003">
    <property type="protein sequence ID" value="GAA1832823.1"/>
    <property type="molecule type" value="Genomic_DNA"/>
</dbReference>
<feature type="signal peptide" evidence="1">
    <location>
        <begin position="1"/>
        <end position="35"/>
    </location>
</feature>
<gene>
    <name evidence="2" type="ORF">GCM10009836_08690</name>
</gene>
<keyword evidence="3" id="KW-1185">Reference proteome</keyword>
<name>A0ABN2MNW0_9PSEU</name>
<dbReference type="InterPro" id="IPR017853">
    <property type="entry name" value="GH"/>
</dbReference>
<keyword evidence="1" id="KW-0732">Signal</keyword>
<dbReference type="InterPro" id="IPR051923">
    <property type="entry name" value="Glycosyl_Hydrolase_39"/>
</dbReference>
<dbReference type="Proteomes" id="UP001500449">
    <property type="component" value="Unassembled WGS sequence"/>
</dbReference>
<evidence type="ECO:0000313" key="2">
    <source>
        <dbReference type="EMBL" id="GAA1832823.1"/>
    </source>
</evidence>
<comment type="caution">
    <text evidence="2">The sequence shown here is derived from an EMBL/GenBank/DDBJ whole genome shotgun (WGS) entry which is preliminary data.</text>
</comment>
<feature type="chain" id="PRO_5046844584" description="Xylan 1,4-beta-xylosidase" evidence="1">
    <location>
        <begin position="36"/>
        <end position="464"/>
    </location>
</feature>
<accession>A0ABN2MNW0</accession>
<sequence length="464" mass="49522">MPLRKPLRPGPSTRPRPALRSLPLALVAAALALVAGCTSTTAPPVDRSAAQRTAAAVDLGQGWDWNTQSTALDLGVTHTQDSLDLAEPTAARERGTAILKDGSAVWQNVHLMGFGTLNPEPSPGTYDWSTLDSRMNLVKSTGGRTVLTACCAPDWMKGGTAGRTDWSDLEVSPQPQYFDAFASLVAATVQRYPQIEAVQVWNELKGFYHEDENRWDYEGYTALYNKVYTAVKAVRPDVMVGGPYVVMISLPAGDPNASSELTGPWGALDQRVVDVVEYWMTHNVGADFVIADGGTATRDGTITGTVADAAGKYADVDRWLRGKTKLPIWWAEFYPDPPPGVDGGASSPASAVATLAAVAAYARTDVSTALLWGPQDSGIPYASLWTDATKPDGGQPTPLTPAWRWLVPRLAKGGMEIGRSQTQPLIAFRAPDGSAMIINVTGQEVPVAGQEPLPAWAIAIRDPA</sequence>
<dbReference type="Gene3D" id="3.20.20.80">
    <property type="entry name" value="Glycosidases"/>
    <property type="match status" value="1"/>
</dbReference>
<evidence type="ECO:0000256" key="1">
    <source>
        <dbReference type="SAM" id="SignalP"/>
    </source>
</evidence>